<evidence type="ECO:0000313" key="10">
    <source>
        <dbReference type="Proteomes" id="UP000659654"/>
    </source>
</evidence>
<feature type="domain" description="Glutaredoxin" evidence="6">
    <location>
        <begin position="23"/>
        <end position="90"/>
    </location>
</feature>
<evidence type="ECO:0000256" key="2">
    <source>
        <dbReference type="ARBA" id="ARBA00022448"/>
    </source>
</evidence>
<evidence type="ECO:0000256" key="3">
    <source>
        <dbReference type="ARBA" id="ARBA00022982"/>
    </source>
</evidence>
<keyword evidence="4" id="KW-1015">Disulfide bond</keyword>
<dbReference type="PANTHER" id="PTHR46679:SF1">
    <property type="entry name" value="GLUTAREDOXIN-2, MITOCHONDRIAL"/>
    <property type="match status" value="1"/>
</dbReference>
<evidence type="ECO:0000259" key="6">
    <source>
        <dbReference type="Pfam" id="PF00462"/>
    </source>
</evidence>
<evidence type="ECO:0000256" key="4">
    <source>
        <dbReference type="ARBA" id="ARBA00023157"/>
    </source>
</evidence>
<dbReference type="InterPro" id="IPR014025">
    <property type="entry name" value="Glutaredoxin_subgr"/>
</dbReference>
<dbReference type="EMBL" id="CAJFDI010000003">
    <property type="protein sequence ID" value="CAD5219057.1"/>
    <property type="molecule type" value="Genomic_DNA"/>
</dbReference>
<keyword evidence="5" id="KW-0676">Redox-active center</keyword>
<dbReference type="Pfam" id="PF00462">
    <property type="entry name" value="Glutaredoxin"/>
    <property type="match status" value="1"/>
</dbReference>
<evidence type="ECO:0000256" key="1">
    <source>
        <dbReference type="ARBA" id="ARBA00007787"/>
    </source>
</evidence>
<comment type="similarity">
    <text evidence="1">Belongs to the glutaredoxin family.</text>
</comment>
<evidence type="ECO:0000313" key="11">
    <source>
        <dbReference type="WBParaSite" id="BXY_1257000.1"/>
    </source>
</evidence>
<dbReference type="WBParaSite" id="BXY_1257000.1">
    <property type="protein sequence ID" value="BXY_1257000.1"/>
    <property type="gene ID" value="BXY_1257000"/>
</dbReference>
<keyword evidence="10" id="KW-1185">Reference proteome</keyword>
<accession>A0A1I7SHQ3</accession>
<dbReference type="Proteomes" id="UP000659654">
    <property type="component" value="Unassembled WGS sequence"/>
</dbReference>
<gene>
    <name evidence="7" type="ORF">BXYJ_LOCUS5488</name>
</gene>
<dbReference type="Proteomes" id="UP000095284">
    <property type="component" value="Unplaced"/>
</dbReference>
<dbReference type="GO" id="GO:0005739">
    <property type="term" value="C:mitochondrion"/>
    <property type="evidence" value="ECO:0007669"/>
    <property type="project" value="TreeGrafter"/>
</dbReference>
<dbReference type="eggNOG" id="KOG1752">
    <property type="taxonomic scope" value="Eukaryota"/>
</dbReference>
<evidence type="ECO:0000313" key="8">
    <source>
        <dbReference type="EMBL" id="CAG9103966.1"/>
    </source>
</evidence>
<dbReference type="InterPro" id="IPR036249">
    <property type="entry name" value="Thioredoxin-like_sf"/>
</dbReference>
<evidence type="ECO:0000256" key="5">
    <source>
        <dbReference type="ARBA" id="ARBA00023284"/>
    </source>
</evidence>
<keyword evidence="3" id="KW-0249">Electron transport</keyword>
<dbReference type="OrthoDB" id="418495at2759"/>
<dbReference type="PANTHER" id="PTHR46679">
    <property type="match status" value="1"/>
</dbReference>
<dbReference type="InterPro" id="IPR002109">
    <property type="entry name" value="Glutaredoxin"/>
</dbReference>
<dbReference type="AlphaFoldDB" id="A0A1I7SHQ3"/>
<dbReference type="SUPFAM" id="SSF52833">
    <property type="entry name" value="Thioredoxin-like"/>
    <property type="match status" value="1"/>
</dbReference>
<proteinExistence type="inferred from homology"/>
<sequence>MGNVATKNVDKEAVNKDVNDYPIVMYTRPTCGYCKLAKDILLEEQALYREKDLELMKAMYPETAQNYINGLVYQTRSTSVPQIFICGEYIGGFMELKKLREAGKLWSTINKCREQYDQKPVVSPP</sequence>
<protein>
    <submittedName>
        <fullName evidence="7">(pine wood nematode) hypothetical protein</fullName>
    </submittedName>
    <submittedName>
        <fullName evidence="11">Glutaredoxin domain-containing protein</fullName>
    </submittedName>
</protein>
<evidence type="ECO:0000313" key="9">
    <source>
        <dbReference type="Proteomes" id="UP000095284"/>
    </source>
</evidence>
<organism evidence="9 11">
    <name type="scientific">Bursaphelenchus xylophilus</name>
    <name type="common">Pinewood nematode worm</name>
    <name type="synonym">Aphelenchoides xylophilus</name>
    <dbReference type="NCBI Taxonomy" id="6326"/>
    <lineage>
        <taxon>Eukaryota</taxon>
        <taxon>Metazoa</taxon>
        <taxon>Ecdysozoa</taxon>
        <taxon>Nematoda</taxon>
        <taxon>Chromadorea</taxon>
        <taxon>Rhabditida</taxon>
        <taxon>Tylenchina</taxon>
        <taxon>Tylenchomorpha</taxon>
        <taxon>Aphelenchoidea</taxon>
        <taxon>Aphelenchoididae</taxon>
        <taxon>Bursaphelenchus</taxon>
    </lineage>
</organism>
<dbReference type="GO" id="GO:0015035">
    <property type="term" value="F:protein-disulfide reductase activity"/>
    <property type="evidence" value="ECO:0007669"/>
    <property type="project" value="TreeGrafter"/>
</dbReference>
<dbReference type="PRINTS" id="PR00160">
    <property type="entry name" value="GLUTAREDOXIN"/>
</dbReference>
<dbReference type="EMBL" id="CAJFCV020000003">
    <property type="protein sequence ID" value="CAG9103966.1"/>
    <property type="molecule type" value="Genomic_DNA"/>
</dbReference>
<reference evidence="11" key="1">
    <citation type="submission" date="2016-11" db="UniProtKB">
        <authorList>
            <consortium name="WormBaseParasite"/>
        </authorList>
    </citation>
    <scope>IDENTIFICATION</scope>
</reference>
<reference evidence="8" key="2">
    <citation type="submission" date="2020-08" db="EMBL/GenBank/DDBJ databases">
        <authorList>
            <person name="Kikuchi T."/>
        </authorList>
    </citation>
    <scope>NUCLEOTIDE SEQUENCE</scope>
    <source>
        <strain evidence="7">Ka4C1</strain>
    </source>
</reference>
<dbReference type="PROSITE" id="PS51354">
    <property type="entry name" value="GLUTAREDOXIN_2"/>
    <property type="match status" value="1"/>
</dbReference>
<evidence type="ECO:0000313" key="7">
    <source>
        <dbReference type="EMBL" id="CAD5219057.1"/>
    </source>
</evidence>
<dbReference type="SMR" id="A0A1I7SHQ3"/>
<keyword evidence="2" id="KW-0813">Transport</keyword>
<dbReference type="Proteomes" id="UP000582659">
    <property type="component" value="Unassembled WGS sequence"/>
</dbReference>
<name>A0A1I7SHQ3_BURXY</name>
<dbReference type="Gene3D" id="3.40.30.10">
    <property type="entry name" value="Glutaredoxin"/>
    <property type="match status" value="1"/>
</dbReference>